<evidence type="ECO:0000313" key="2">
    <source>
        <dbReference type="Proteomes" id="UP000655366"/>
    </source>
</evidence>
<dbReference type="EMBL" id="JADNYM010000001">
    <property type="protein sequence ID" value="MBG0737939.1"/>
    <property type="molecule type" value="Genomic_DNA"/>
</dbReference>
<protein>
    <submittedName>
        <fullName evidence="1">Uncharacterized protein</fullName>
    </submittedName>
</protein>
<dbReference type="RefSeq" id="WP_196394885.1">
    <property type="nucleotide sequence ID" value="NZ_JADNYM010000001.1"/>
</dbReference>
<name>A0A931G649_9MICC</name>
<dbReference type="Proteomes" id="UP000655366">
    <property type="component" value="Unassembled WGS sequence"/>
</dbReference>
<comment type="caution">
    <text evidence="1">The sequence shown here is derived from an EMBL/GenBank/DDBJ whole genome shotgun (WGS) entry which is preliminary data.</text>
</comment>
<proteinExistence type="predicted"/>
<accession>A0A931G649</accession>
<organism evidence="1 2">
    <name type="scientific">Arthrobacter terrae</name>
    <dbReference type="NCBI Taxonomy" id="2935737"/>
    <lineage>
        <taxon>Bacteria</taxon>
        <taxon>Bacillati</taxon>
        <taxon>Actinomycetota</taxon>
        <taxon>Actinomycetes</taxon>
        <taxon>Micrococcales</taxon>
        <taxon>Micrococcaceae</taxon>
        <taxon>Arthrobacter</taxon>
    </lineage>
</organism>
<keyword evidence="2" id="KW-1185">Reference proteome</keyword>
<sequence>MTKTESIATDGPACGCASCAAADVPANPFVALRVAYGMLLGEDDFDALMANPRGKLMLHQAWLHGAGVVHGLDVRRDGTRNLKVLPGLAVDGAGRELYQDCTVTLDVRQLLDAAGLKDSADCSTETVDAYLVAAFSACPSAAVPVLADPCDVTRKHDEFSRIREQVTYSLRTKPGPAAVYGYHRVRVLLGLEPVLNDDGAGREALAARKRAAGVAPEQRAGALLAEFRQLAARDEIELEPAQQAGDCYPTLFPAEVDEAGVVLAAVIVSIRDADGAAEVTVEVPDTSVRNVLLPAGVIQELVCGLAPGLIGTAVTLDGGGPRVTGEAELSEQGRRLSFAVTADVLPASLRRAIVITSLSERGWVEEDIDTVRYEPNEHRVIIELADRPINDLVRLIVRGTGPTPVYGEDPRVPLAGRVGGPPGTAESGHDAVLTFSNPLLDRRAGS</sequence>
<reference evidence="1 2" key="1">
    <citation type="submission" date="2020-11" db="EMBL/GenBank/DDBJ databases">
        <title>Arthrobacter antarcticus sp. nov., isolated from Antarctic Soil.</title>
        <authorList>
            <person name="Li J."/>
        </authorList>
    </citation>
    <scope>NUCLEOTIDE SEQUENCE [LARGE SCALE GENOMIC DNA]</scope>
    <source>
        <strain evidence="1 2">Z1-20</strain>
    </source>
</reference>
<gene>
    <name evidence="1" type="ORF">IV500_00595</name>
</gene>
<evidence type="ECO:0000313" key="1">
    <source>
        <dbReference type="EMBL" id="MBG0737939.1"/>
    </source>
</evidence>
<dbReference type="AlphaFoldDB" id="A0A931G649"/>